<accession>A0AAN9ZH25</accession>
<dbReference type="SUPFAM" id="SSF55060">
    <property type="entry name" value="GHMP Kinase, C-terminal domain"/>
    <property type="match status" value="1"/>
</dbReference>
<keyword evidence="5" id="KW-1207">Sterol metabolism</keyword>
<dbReference type="GO" id="GO:0005524">
    <property type="term" value="F:ATP binding"/>
    <property type="evidence" value="ECO:0007669"/>
    <property type="project" value="UniProtKB-KW"/>
</dbReference>
<comment type="catalytic activity">
    <reaction evidence="5">
        <text>(R)-mevalonate + ATP = (R)-5-phosphomevalonate + ADP + H(+)</text>
        <dbReference type="Rhea" id="RHEA:17065"/>
        <dbReference type="ChEBI" id="CHEBI:15378"/>
        <dbReference type="ChEBI" id="CHEBI:30616"/>
        <dbReference type="ChEBI" id="CHEBI:36464"/>
        <dbReference type="ChEBI" id="CHEBI:58146"/>
        <dbReference type="ChEBI" id="CHEBI:456216"/>
        <dbReference type="EC" id="2.7.1.36"/>
    </reaction>
</comment>
<evidence type="ECO:0000259" key="6">
    <source>
        <dbReference type="Pfam" id="PF08544"/>
    </source>
</evidence>
<dbReference type="InterPro" id="IPR006205">
    <property type="entry name" value="Mev_gal_kin"/>
</dbReference>
<dbReference type="GO" id="GO:0004496">
    <property type="term" value="F:mevalonate kinase activity"/>
    <property type="evidence" value="ECO:0007669"/>
    <property type="project" value="UniProtKB-EC"/>
</dbReference>
<comment type="pathway">
    <text evidence="5">Isoprenoid biosynthesis; isopentenyl diphosphate biosynthesis via mevalonate pathway; isopentenyl diphosphate from (R)-mevalonate: step 1/3.</text>
</comment>
<evidence type="ECO:0000256" key="2">
    <source>
        <dbReference type="ARBA" id="ARBA00022679"/>
    </source>
</evidence>
<keyword evidence="5" id="KW-0753">Steroid metabolism</keyword>
<dbReference type="Gene3D" id="3.30.70.890">
    <property type="entry name" value="GHMP kinase, C-terminal domain"/>
    <property type="match status" value="1"/>
</dbReference>
<dbReference type="Gene3D" id="3.30.230.10">
    <property type="match status" value="1"/>
</dbReference>
<keyword evidence="3 5" id="KW-0418">Kinase</keyword>
<dbReference type="GO" id="GO:0006695">
    <property type="term" value="P:cholesterol biosynthetic process"/>
    <property type="evidence" value="ECO:0007669"/>
    <property type="project" value="TreeGrafter"/>
</dbReference>
<evidence type="ECO:0000256" key="1">
    <source>
        <dbReference type="ARBA" id="ARBA00022490"/>
    </source>
</evidence>
<dbReference type="NCBIfam" id="TIGR00549">
    <property type="entry name" value="mevalon_kin"/>
    <property type="match status" value="1"/>
</dbReference>
<dbReference type="PANTHER" id="PTHR43290">
    <property type="entry name" value="MEVALONATE KINASE"/>
    <property type="match status" value="1"/>
</dbReference>
<keyword evidence="5" id="KW-0443">Lipid metabolism</keyword>
<keyword evidence="5" id="KW-0547">Nucleotide-binding</keyword>
<keyword evidence="2 5" id="KW-0808">Transferase</keyword>
<reference evidence="7 8" key="1">
    <citation type="submission" date="2024-03" db="EMBL/GenBank/DDBJ databases">
        <title>The genome assembly and annotation of the cricket Gryllus longicercus Weissman &amp; Gray.</title>
        <authorList>
            <person name="Szrajer S."/>
            <person name="Gray D."/>
            <person name="Ylla G."/>
        </authorList>
    </citation>
    <scope>NUCLEOTIDE SEQUENCE [LARGE SCALE GENOMIC DNA]</scope>
    <source>
        <strain evidence="7">DAG 2021-001</strain>
        <tissue evidence="7">Whole body minus gut</tissue>
    </source>
</reference>
<comment type="caution">
    <text evidence="7">The sequence shown here is derived from an EMBL/GenBank/DDBJ whole genome shotgun (WGS) entry which is preliminary data.</text>
</comment>
<evidence type="ECO:0000313" key="8">
    <source>
        <dbReference type="Proteomes" id="UP001378592"/>
    </source>
</evidence>
<dbReference type="InterPro" id="IPR036554">
    <property type="entry name" value="GHMP_kinase_C_sf"/>
</dbReference>
<name>A0AAN9ZH25_9ORTH</name>
<keyword evidence="5" id="KW-0756">Sterol biosynthesis</keyword>
<dbReference type="PANTHER" id="PTHR43290:SF2">
    <property type="entry name" value="MEVALONATE KINASE"/>
    <property type="match status" value="1"/>
</dbReference>
<dbReference type="GO" id="GO:0019287">
    <property type="term" value="P:isopentenyl diphosphate biosynthetic process, mevalonate pathway"/>
    <property type="evidence" value="ECO:0007669"/>
    <property type="project" value="TreeGrafter"/>
</dbReference>
<protein>
    <recommendedName>
        <fullName evidence="5">Mevalonate kinase</fullName>
        <shortName evidence="5">MK</shortName>
        <ecNumber evidence="5">2.7.1.36</ecNumber>
    </recommendedName>
</protein>
<keyword evidence="1 5" id="KW-0963">Cytoplasm</keyword>
<keyword evidence="5" id="KW-0444">Lipid biosynthesis</keyword>
<evidence type="ECO:0000313" key="7">
    <source>
        <dbReference type="EMBL" id="KAK7873150.1"/>
    </source>
</evidence>
<dbReference type="Proteomes" id="UP001378592">
    <property type="component" value="Unassembled WGS sequence"/>
</dbReference>
<dbReference type="InterPro" id="IPR013750">
    <property type="entry name" value="GHMP_kinase_C_dom"/>
</dbReference>
<comment type="subcellular location">
    <subcellularLocation>
        <location evidence="5">Cytoplasm</location>
    </subcellularLocation>
</comment>
<organism evidence="7 8">
    <name type="scientific">Gryllus longicercus</name>
    <dbReference type="NCBI Taxonomy" id="2509291"/>
    <lineage>
        <taxon>Eukaryota</taxon>
        <taxon>Metazoa</taxon>
        <taxon>Ecdysozoa</taxon>
        <taxon>Arthropoda</taxon>
        <taxon>Hexapoda</taxon>
        <taxon>Insecta</taxon>
        <taxon>Pterygota</taxon>
        <taxon>Neoptera</taxon>
        <taxon>Polyneoptera</taxon>
        <taxon>Orthoptera</taxon>
        <taxon>Ensifera</taxon>
        <taxon>Gryllidea</taxon>
        <taxon>Grylloidea</taxon>
        <taxon>Gryllidae</taxon>
        <taxon>Gryllinae</taxon>
        <taxon>Gryllus</taxon>
    </lineage>
</organism>
<dbReference type="Pfam" id="PF08544">
    <property type="entry name" value="GHMP_kinases_C"/>
    <property type="match status" value="1"/>
</dbReference>
<evidence type="ECO:0000256" key="4">
    <source>
        <dbReference type="ARBA" id="ARBA00022842"/>
    </source>
</evidence>
<dbReference type="SUPFAM" id="SSF54211">
    <property type="entry name" value="Ribosomal protein S5 domain 2-like"/>
    <property type="match status" value="1"/>
</dbReference>
<feature type="domain" description="GHMP kinase C-terminal" evidence="6">
    <location>
        <begin position="339"/>
        <end position="399"/>
    </location>
</feature>
<keyword evidence="8" id="KW-1185">Reference proteome</keyword>
<gene>
    <name evidence="7" type="ORF">R5R35_006370</name>
</gene>
<dbReference type="InterPro" id="IPR014721">
    <property type="entry name" value="Ribsml_uS5_D2-typ_fold_subgr"/>
</dbReference>
<dbReference type="EMBL" id="JAZDUA010000016">
    <property type="protein sequence ID" value="KAK7873150.1"/>
    <property type="molecule type" value="Genomic_DNA"/>
</dbReference>
<dbReference type="AlphaFoldDB" id="A0AAN9ZH25"/>
<dbReference type="InterPro" id="IPR020568">
    <property type="entry name" value="Ribosomal_Su5_D2-typ_SF"/>
</dbReference>
<evidence type="ECO:0000256" key="3">
    <source>
        <dbReference type="ARBA" id="ARBA00022777"/>
    </source>
</evidence>
<dbReference type="PRINTS" id="PR00959">
    <property type="entry name" value="MEVGALKINASE"/>
</dbReference>
<evidence type="ECO:0000256" key="5">
    <source>
        <dbReference type="RuleBase" id="RU363087"/>
    </source>
</evidence>
<proteinExistence type="inferred from homology"/>
<sequence length="453" mass="50328">MNNSQTIDFSISVPGKVILHGEHSVVYGKTALAASVNLKTRLKFTTNVEEGGPKIILDLPCIEFNHSFHLKDLRELFKKQEVPLLNDAPHRTFSLNSPDSINFDKHLEIAKSFLLSQNLPISSSQESAVLSFLSLFWGMFSSVDVPLPNCLIKVTSELDIGAGMGSSTAYNISLASAFLQYIRRYKLKQLSDPCEISKQGYKSFVYCTTDLEKFEKEELDLISRWGRFGDKIMHGNPSGIDNAVCTYGSVIEFRKGTHGPDIKIIPDPRFLKILLVNTKIPRNTRKLVSNVASFKNRYSCIVEPILLAMDSVALTAAEVLRRMSQIGENYDPPNSNALEETLSKEIGKLEELIDVNQKLLEALGVSHDTLEQICHIAKSEGLHGKLTGAGGGGYAFVLLPFRGYDKQLCAVKMSYEKNHFPVQQVTLGGPGVTLIDSSLSRTYEQRRKSDFST</sequence>
<dbReference type="EC" id="2.7.1.36" evidence="5"/>
<comment type="similarity">
    <text evidence="5">Belongs to the GHMP kinase family. Mevalonate kinase subfamily.</text>
</comment>
<keyword evidence="4" id="KW-0460">Magnesium</keyword>
<keyword evidence="5" id="KW-0752">Steroid biosynthesis</keyword>
<keyword evidence="5" id="KW-0067">ATP-binding</keyword>
<dbReference type="GO" id="GO:0005829">
    <property type="term" value="C:cytosol"/>
    <property type="evidence" value="ECO:0007669"/>
    <property type="project" value="TreeGrafter"/>
</dbReference>